<dbReference type="EMBL" id="JACRSV010000001">
    <property type="protein sequence ID" value="MBC8559661.1"/>
    <property type="molecule type" value="Genomic_DNA"/>
</dbReference>
<sequence length="135" mass="15333">MIPQTSPLTDTAAELAAEPTRTYALSWERGRIQGHADGAEAVKQAIYLILNTERYQYPVYSWNYGVEMMELFGKPVNYVLPELKRRIAEALLQDDRVTAVDQFAFETEGGKVHVTFVAHTVFGEMELEKEVDIHV</sequence>
<dbReference type="InterPro" id="IPR020288">
    <property type="entry name" value="Sheath_initiator"/>
</dbReference>
<dbReference type="SUPFAM" id="SSF160719">
    <property type="entry name" value="gpW/gp25-like"/>
    <property type="match status" value="1"/>
</dbReference>
<proteinExistence type="predicted"/>
<protein>
    <submittedName>
        <fullName evidence="1">DUF2634 domain-containing protein</fullName>
    </submittedName>
</protein>
<evidence type="ECO:0000313" key="2">
    <source>
        <dbReference type="Proteomes" id="UP000610760"/>
    </source>
</evidence>
<organism evidence="1 2">
    <name type="scientific">Fumia xinanensis</name>
    <dbReference type="NCBI Taxonomy" id="2763659"/>
    <lineage>
        <taxon>Bacteria</taxon>
        <taxon>Bacillati</taxon>
        <taxon>Bacillota</taxon>
        <taxon>Clostridia</taxon>
        <taxon>Eubacteriales</taxon>
        <taxon>Oscillospiraceae</taxon>
        <taxon>Fumia</taxon>
    </lineage>
</organism>
<dbReference type="Proteomes" id="UP000610760">
    <property type="component" value="Unassembled WGS sequence"/>
</dbReference>
<gene>
    <name evidence="1" type="ORF">H8710_06185</name>
</gene>
<keyword evidence="2" id="KW-1185">Reference proteome</keyword>
<dbReference type="Pfam" id="PF10934">
    <property type="entry name" value="Sheath_initiator"/>
    <property type="match status" value="1"/>
</dbReference>
<dbReference type="RefSeq" id="WP_249294554.1">
    <property type="nucleotide sequence ID" value="NZ_JACRSV010000001.1"/>
</dbReference>
<evidence type="ECO:0000313" key="1">
    <source>
        <dbReference type="EMBL" id="MBC8559661.1"/>
    </source>
</evidence>
<name>A0A926E5N3_9FIRM</name>
<accession>A0A926E5N3</accession>
<comment type="caution">
    <text evidence="1">The sequence shown here is derived from an EMBL/GenBank/DDBJ whole genome shotgun (WGS) entry which is preliminary data.</text>
</comment>
<reference evidence="1" key="1">
    <citation type="submission" date="2020-08" db="EMBL/GenBank/DDBJ databases">
        <title>Genome public.</title>
        <authorList>
            <person name="Liu C."/>
            <person name="Sun Q."/>
        </authorList>
    </citation>
    <scope>NUCLEOTIDE SEQUENCE</scope>
    <source>
        <strain evidence="1">NSJ-33</strain>
    </source>
</reference>
<dbReference type="Gene3D" id="3.10.450.40">
    <property type="match status" value="1"/>
</dbReference>
<dbReference type="AlphaFoldDB" id="A0A926E5N3"/>